<feature type="transmembrane region" description="Helical" evidence="12">
    <location>
        <begin position="186"/>
        <end position="206"/>
    </location>
</feature>
<keyword evidence="8" id="KW-0675">Receptor</keyword>
<evidence type="ECO:0000256" key="1">
    <source>
        <dbReference type="ARBA" id="ARBA00004651"/>
    </source>
</evidence>
<feature type="transmembrane region" description="Helical" evidence="12">
    <location>
        <begin position="58"/>
        <end position="77"/>
    </location>
</feature>
<dbReference type="PRINTS" id="PR00237">
    <property type="entry name" value="GPCRRHODOPSN"/>
</dbReference>
<evidence type="ECO:0000256" key="12">
    <source>
        <dbReference type="SAM" id="Phobius"/>
    </source>
</evidence>
<keyword evidence="5" id="KW-0297">G-protein coupled receptor</keyword>
<feature type="region of interest" description="Disordered" evidence="11">
    <location>
        <begin position="356"/>
        <end position="377"/>
    </location>
</feature>
<dbReference type="AlphaFoldDB" id="A0A8C4WVI3"/>
<evidence type="ECO:0000256" key="10">
    <source>
        <dbReference type="ARBA" id="ARBA00023224"/>
    </source>
</evidence>
<evidence type="ECO:0000313" key="14">
    <source>
        <dbReference type="Ensembl" id="ENSEBUP00000013470.1"/>
    </source>
</evidence>
<accession>A0A8C4WVI3</accession>
<dbReference type="Proteomes" id="UP000694388">
    <property type="component" value="Unplaced"/>
</dbReference>
<keyword evidence="2" id="KW-1003">Cell membrane</keyword>
<dbReference type="Pfam" id="PF00001">
    <property type="entry name" value="7tm_1"/>
    <property type="match status" value="1"/>
</dbReference>
<keyword evidence="4 12" id="KW-1133">Transmembrane helix</keyword>
<keyword evidence="7" id="KW-1015">Disulfide bond</keyword>
<feature type="transmembrane region" description="Helical" evidence="12">
    <location>
        <begin position="97"/>
        <end position="116"/>
    </location>
</feature>
<dbReference type="GO" id="GO:0005886">
    <property type="term" value="C:plasma membrane"/>
    <property type="evidence" value="ECO:0007669"/>
    <property type="project" value="UniProtKB-SubCell"/>
</dbReference>
<evidence type="ECO:0000256" key="3">
    <source>
        <dbReference type="ARBA" id="ARBA00022692"/>
    </source>
</evidence>
<dbReference type="Gene3D" id="1.20.1070.10">
    <property type="entry name" value="Rhodopsin 7-helix transmembrane proteins"/>
    <property type="match status" value="1"/>
</dbReference>
<dbReference type="PANTHER" id="PTHR19268:SF2">
    <property type="entry name" value="G-PROTEIN COUPLED RECEPTORS FAMILY 1 PROFILE DOMAIN-CONTAINING PROTEIN"/>
    <property type="match status" value="1"/>
</dbReference>
<keyword evidence="15" id="KW-1185">Reference proteome</keyword>
<comment type="subcellular location">
    <subcellularLocation>
        <location evidence="1">Cell membrane</location>
        <topology evidence="1">Multi-pass membrane protein</topology>
    </subcellularLocation>
</comment>
<feature type="transmembrane region" description="Helical" evidence="12">
    <location>
        <begin position="321"/>
        <end position="340"/>
    </location>
</feature>
<feature type="transmembrane region" description="Helical" evidence="12">
    <location>
        <begin position="137"/>
        <end position="159"/>
    </location>
</feature>
<evidence type="ECO:0000256" key="4">
    <source>
        <dbReference type="ARBA" id="ARBA00022989"/>
    </source>
</evidence>
<keyword evidence="9" id="KW-0325">Glycoprotein</keyword>
<reference evidence="14" key="1">
    <citation type="submission" date="2025-08" db="UniProtKB">
        <authorList>
            <consortium name="Ensembl"/>
        </authorList>
    </citation>
    <scope>IDENTIFICATION</scope>
</reference>
<dbReference type="PROSITE" id="PS50262">
    <property type="entry name" value="G_PROTEIN_RECEP_F1_2"/>
    <property type="match status" value="1"/>
</dbReference>
<feature type="transmembrane region" description="Helical" evidence="12">
    <location>
        <begin position="287"/>
        <end position="309"/>
    </location>
</feature>
<evidence type="ECO:0000256" key="9">
    <source>
        <dbReference type="ARBA" id="ARBA00023180"/>
    </source>
</evidence>
<evidence type="ECO:0000256" key="5">
    <source>
        <dbReference type="ARBA" id="ARBA00023040"/>
    </source>
</evidence>
<feature type="domain" description="G-protein coupled receptors family 1 profile" evidence="13">
    <location>
        <begin position="39"/>
        <end position="338"/>
    </location>
</feature>
<evidence type="ECO:0000256" key="6">
    <source>
        <dbReference type="ARBA" id="ARBA00023136"/>
    </source>
</evidence>
<sequence>MASGADNGTRWPEVVDPQPGIRAVHLGALAVVTAGGAMGNGLLCVLLARSRALRRPHYIFLLDLSAADALRSIWYLPMGIGPGQRAPWGHGALGCKILAFFGAFLAFHAAFLLFFVSLTRYMSAAHHRFVSKRLTPCAGVGIAAAAWLLSLAMALPPAFDLGAYPPSPPEGLCRFDHRYFRANDSLGLLLVFAVIVVATHAVYSKLACFLHEHRRPHSVHLVPAVSHCWTFHGPGASGQAAANWLNGFGRGPTPPTLVGVRTGQQGGGPRLLNLHEFGTELRTSRMFFLVSLSFALLWSPYMVSCSWRVLARSPALQFPSATLQGLTLAHASASPLICVISNRELRRVLRLGVPSVDGIGGPPPPPPPRGGGREHFL</sequence>
<proteinExistence type="predicted"/>
<dbReference type="GeneTree" id="ENSGT00890000139436"/>
<protein>
    <submittedName>
        <fullName evidence="14">G protein-coupled receptor 85</fullName>
    </submittedName>
</protein>
<dbReference type="Ensembl" id="ENSEBUT00000014046.1">
    <property type="protein sequence ID" value="ENSEBUP00000013470.1"/>
    <property type="gene ID" value="ENSEBUG00000008502.1"/>
</dbReference>
<dbReference type="PANTHER" id="PTHR19268">
    <property type="entry name" value="G PROTEIN-COUPLED RECEPTOR"/>
    <property type="match status" value="1"/>
</dbReference>
<keyword evidence="10" id="KW-0807">Transducer</keyword>
<name>A0A8C4WVI3_EPTBU</name>
<reference evidence="14" key="2">
    <citation type="submission" date="2025-09" db="UniProtKB">
        <authorList>
            <consortium name="Ensembl"/>
        </authorList>
    </citation>
    <scope>IDENTIFICATION</scope>
</reference>
<evidence type="ECO:0000259" key="13">
    <source>
        <dbReference type="PROSITE" id="PS50262"/>
    </source>
</evidence>
<keyword evidence="6 12" id="KW-0472">Membrane</keyword>
<feature type="transmembrane region" description="Helical" evidence="12">
    <location>
        <begin position="23"/>
        <end position="46"/>
    </location>
</feature>
<evidence type="ECO:0000256" key="11">
    <source>
        <dbReference type="SAM" id="MobiDB-lite"/>
    </source>
</evidence>
<dbReference type="InterPro" id="IPR000276">
    <property type="entry name" value="GPCR_Rhodpsn"/>
</dbReference>
<dbReference type="SUPFAM" id="SSF81321">
    <property type="entry name" value="Family A G protein-coupled receptor-like"/>
    <property type="match status" value="1"/>
</dbReference>
<evidence type="ECO:0000256" key="7">
    <source>
        <dbReference type="ARBA" id="ARBA00023157"/>
    </source>
</evidence>
<dbReference type="GO" id="GO:0004930">
    <property type="term" value="F:G protein-coupled receptor activity"/>
    <property type="evidence" value="ECO:0007669"/>
    <property type="project" value="UniProtKB-KW"/>
</dbReference>
<keyword evidence="3 12" id="KW-0812">Transmembrane</keyword>
<evidence type="ECO:0000256" key="8">
    <source>
        <dbReference type="ARBA" id="ARBA00023170"/>
    </source>
</evidence>
<dbReference type="OMA" id="THAIYAK"/>
<dbReference type="InterPro" id="IPR017452">
    <property type="entry name" value="GPCR_Rhodpsn_7TM"/>
</dbReference>
<organism evidence="14 15">
    <name type="scientific">Eptatretus burgeri</name>
    <name type="common">Inshore hagfish</name>
    <dbReference type="NCBI Taxonomy" id="7764"/>
    <lineage>
        <taxon>Eukaryota</taxon>
        <taxon>Metazoa</taxon>
        <taxon>Chordata</taxon>
        <taxon>Craniata</taxon>
        <taxon>Vertebrata</taxon>
        <taxon>Cyclostomata</taxon>
        <taxon>Myxini</taxon>
        <taxon>Myxiniformes</taxon>
        <taxon>Myxinidae</taxon>
        <taxon>Eptatretinae</taxon>
        <taxon>Eptatretus</taxon>
    </lineage>
</organism>
<evidence type="ECO:0000256" key="2">
    <source>
        <dbReference type="ARBA" id="ARBA00022475"/>
    </source>
</evidence>
<dbReference type="InterPro" id="IPR051509">
    <property type="entry name" value="GPCR_Orphan/Phoenixin"/>
</dbReference>
<evidence type="ECO:0000313" key="15">
    <source>
        <dbReference type="Proteomes" id="UP000694388"/>
    </source>
</evidence>